<dbReference type="RefSeq" id="WP_158320668.1">
    <property type="nucleotide sequence ID" value="NZ_BORB01000010.1"/>
</dbReference>
<dbReference type="PIRSF" id="PIRSF033101">
    <property type="entry name" value="UCP033101"/>
    <property type="match status" value="1"/>
</dbReference>
<evidence type="ECO:0000313" key="3">
    <source>
        <dbReference type="Proteomes" id="UP000679950"/>
    </source>
</evidence>
<evidence type="ECO:0000313" key="2">
    <source>
        <dbReference type="EMBL" id="GIN57150.1"/>
    </source>
</evidence>
<feature type="transmembrane region" description="Helical" evidence="1">
    <location>
        <begin position="77"/>
        <end position="103"/>
    </location>
</feature>
<dbReference type="Pfam" id="PF10086">
    <property type="entry name" value="YhfC"/>
    <property type="match status" value="1"/>
</dbReference>
<keyword evidence="1" id="KW-1133">Transmembrane helix</keyword>
<keyword evidence="3" id="KW-1185">Reference proteome</keyword>
<protein>
    <submittedName>
        <fullName evidence="2">Membrane protein YhfC</fullName>
    </submittedName>
</protein>
<evidence type="ECO:0000256" key="1">
    <source>
        <dbReference type="SAM" id="Phobius"/>
    </source>
</evidence>
<proteinExistence type="predicted"/>
<reference evidence="2 3" key="1">
    <citation type="submission" date="2021-03" db="EMBL/GenBank/DDBJ databases">
        <title>Antimicrobial resistance genes in bacteria isolated from Japanese honey, and their potential for conferring macrolide and lincosamide resistance in the American foulbrood pathogen Paenibacillus larvae.</title>
        <authorList>
            <person name="Okamoto M."/>
            <person name="Kumagai M."/>
            <person name="Kanamori H."/>
            <person name="Takamatsu D."/>
        </authorList>
    </citation>
    <scope>NUCLEOTIDE SEQUENCE [LARGE SCALE GENOMIC DNA]</scope>
    <source>
        <strain evidence="2 3">J8TS2</strain>
    </source>
</reference>
<feature type="transmembrane region" description="Helical" evidence="1">
    <location>
        <begin position="6"/>
        <end position="28"/>
    </location>
</feature>
<sequence>MVVSTSMFVALIGSIIMAIGLPIVLLIIFKKKFGISLYVLLIGMVTFLAFALILENIPHVYFLTVNSTTKGWLENPWLYMLYGGLMAGIFEETGRLIMMKYVLKKYRNWKDGLAFGLGHGGFEAVVLVGITSISTIAMAIMINNGSFDSLLAVDPSLEVVKEQLTGSSALVWLGGIERISAIAIQLGLSILVMYGVKNRKIIFYFLAILIHAIIDFPAALYQTGTIENIFVVEIIIAIIAVISIIWIVKSRKLFKESAPEV</sequence>
<gene>
    <name evidence="2" type="primary">yhfC</name>
    <name evidence="2" type="ORF">J8TS2_14690</name>
</gene>
<dbReference type="InterPro" id="IPR011397">
    <property type="entry name" value="YhfC"/>
</dbReference>
<keyword evidence="1" id="KW-0812">Transmembrane</keyword>
<dbReference type="EMBL" id="BORB01000010">
    <property type="protein sequence ID" value="GIN57150.1"/>
    <property type="molecule type" value="Genomic_DNA"/>
</dbReference>
<accession>A0ABQ4KGR8</accession>
<feature type="transmembrane region" description="Helical" evidence="1">
    <location>
        <begin position="229"/>
        <end position="248"/>
    </location>
</feature>
<name>A0ABQ4KGR8_9BACI</name>
<feature type="transmembrane region" description="Helical" evidence="1">
    <location>
        <begin position="35"/>
        <end position="57"/>
    </location>
</feature>
<keyword evidence="1" id="KW-0472">Membrane</keyword>
<organism evidence="2 3">
    <name type="scientific">Lederbergia ruris</name>
    <dbReference type="NCBI Taxonomy" id="217495"/>
    <lineage>
        <taxon>Bacteria</taxon>
        <taxon>Bacillati</taxon>
        <taxon>Bacillota</taxon>
        <taxon>Bacilli</taxon>
        <taxon>Bacillales</taxon>
        <taxon>Bacillaceae</taxon>
        <taxon>Lederbergia</taxon>
    </lineage>
</organism>
<feature type="transmembrane region" description="Helical" evidence="1">
    <location>
        <begin position="124"/>
        <end position="142"/>
    </location>
</feature>
<feature type="transmembrane region" description="Helical" evidence="1">
    <location>
        <begin position="201"/>
        <end position="223"/>
    </location>
</feature>
<dbReference type="Proteomes" id="UP000679950">
    <property type="component" value="Unassembled WGS sequence"/>
</dbReference>
<comment type="caution">
    <text evidence="2">The sequence shown here is derived from an EMBL/GenBank/DDBJ whole genome shotgun (WGS) entry which is preliminary data.</text>
</comment>
<feature type="transmembrane region" description="Helical" evidence="1">
    <location>
        <begin position="169"/>
        <end position="194"/>
    </location>
</feature>